<accession>A0ABS0QKR9</accession>
<evidence type="ECO:0000313" key="2">
    <source>
        <dbReference type="Proteomes" id="UP000641910"/>
    </source>
</evidence>
<protein>
    <submittedName>
        <fullName evidence="1">Uncharacterized protein</fullName>
    </submittedName>
</protein>
<dbReference type="Proteomes" id="UP000641910">
    <property type="component" value="Unassembled WGS sequence"/>
</dbReference>
<sequence length="54" mass="6399">MKKKRERCCKVPLRGLHERRAPEFLFSVIMAQAAFQSDWSGIRRKETRSHPESL</sequence>
<comment type="caution">
    <text evidence="1">The sequence shown here is derived from an EMBL/GenBank/DDBJ whole genome shotgun (WGS) entry which is preliminary data.</text>
</comment>
<keyword evidence="2" id="KW-1185">Reference proteome</keyword>
<dbReference type="RefSeq" id="WP_170151262.1">
    <property type="nucleotide sequence ID" value="NZ_JACEIS010000009.1"/>
</dbReference>
<dbReference type="EMBL" id="JAECVU010000007">
    <property type="protein sequence ID" value="MBH8589359.1"/>
    <property type="molecule type" value="Genomic_DNA"/>
</dbReference>
<organism evidence="1 2">
    <name type="scientific">Thermoactinomyces vulgaris</name>
    <dbReference type="NCBI Taxonomy" id="2026"/>
    <lineage>
        <taxon>Bacteria</taxon>
        <taxon>Bacillati</taxon>
        <taxon>Bacillota</taxon>
        <taxon>Bacilli</taxon>
        <taxon>Bacillales</taxon>
        <taxon>Thermoactinomycetaceae</taxon>
        <taxon>Thermoactinomyces</taxon>
    </lineage>
</organism>
<reference evidence="1 2" key="1">
    <citation type="submission" date="2020-12" db="EMBL/GenBank/DDBJ databases">
        <title>WGS of Thermoactinomyces spp.</title>
        <authorList>
            <person name="Cheng K."/>
        </authorList>
    </citation>
    <scope>NUCLEOTIDE SEQUENCE [LARGE SCALE GENOMIC DNA]</scope>
    <source>
        <strain evidence="2">CICC 10650\ACCC 41061</strain>
    </source>
</reference>
<name>A0ABS0QKR9_THEVU</name>
<proteinExistence type="predicted"/>
<evidence type="ECO:0000313" key="1">
    <source>
        <dbReference type="EMBL" id="MBH8589359.1"/>
    </source>
</evidence>
<gene>
    <name evidence="1" type="ORF">I8U22_11120</name>
</gene>